<sequence>MTLCSVWCVYWNLLYYKGKTLYRISIEILNSVCRDKLRTTRPKLRVPQITVIVIFISNSFRVLFQWFLICLYLRSCTSYLPTVHIFDKSSILFLFFKIKENYF</sequence>
<protein>
    <submittedName>
        <fullName evidence="2">Uncharacterized protein</fullName>
    </submittedName>
</protein>
<dbReference type="EMBL" id="HBUF01218235">
    <property type="protein sequence ID" value="CAG6668168.1"/>
    <property type="molecule type" value="Transcribed_RNA"/>
</dbReference>
<proteinExistence type="predicted"/>
<name>A0A8D8SEA9_9HEMI</name>
<evidence type="ECO:0000313" key="2">
    <source>
        <dbReference type="EMBL" id="CAG6668168.1"/>
    </source>
</evidence>
<keyword evidence="1" id="KW-0472">Membrane</keyword>
<keyword evidence="1" id="KW-1133">Transmembrane helix</keyword>
<keyword evidence="1" id="KW-0812">Transmembrane</keyword>
<feature type="transmembrane region" description="Helical" evidence="1">
    <location>
        <begin position="46"/>
        <end position="68"/>
    </location>
</feature>
<reference evidence="2" key="1">
    <citation type="submission" date="2021-05" db="EMBL/GenBank/DDBJ databases">
        <authorList>
            <person name="Alioto T."/>
            <person name="Alioto T."/>
            <person name="Gomez Garrido J."/>
        </authorList>
    </citation>
    <scope>NUCLEOTIDE SEQUENCE</scope>
</reference>
<dbReference type="AlphaFoldDB" id="A0A8D8SEA9"/>
<accession>A0A8D8SEA9</accession>
<organism evidence="2">
    <name type="scientific">Cacopsylla melanoneura</name>
    <dbReference type="NCBI Taxonomy" id="428564"/>
    <lineage>
        <taxon>Eukaryota</taxon>
        <taxon>Metazoa</taxon>
        <taxon>Ecdysozoa</taxon>
        <taxon>Arthropoda</taxon>
        <taxon>Hexapoda</taxon>
        <taxon>Insecta</taxon>
        <taxon>Pterygota</taxon>
        <taxon>Neoptera</taxon>
        <taxon>Paraneoptera</taxon>
        <taxon>Hemiptera</taxon>
        <taxon>Sternorrhyncha</taxon>
        <taxon>Psylloidea</taxon>
        <taxon>Psyllidae</taxon>
        <taxon>Psyllinae</taxon>
        <taxon>Cacopsylla</taxon>
    </lineage>
</organism>
<evidence type="ECO:0000256" key="1">
    <source>
        <dbReference type="SAM" id="Phobius"/>
    </source>
</evidence>